<dbReference type="GO" id="GO:0005829">
    <property type="term" value="C:cytosol"/>
    <property type="evidence" value="ECO:0007669"/>
    <property type="project" value="TreeGrafter"/>
</dbReference>
<dbReference type="Pfam" id="PF04321">
    <property type="entry name" value="RmlD_sub_bind"/>
    <property type="match status" value="1"/>
</dbReference>
<evidence type="ECO:0000256" key="2">
    <source>
        <dbReference type="RuleBase" id="RU364082"/>
    </source>
</evidence>
<comment type="similarity">
    <text evidence="1 2">Belongs to the dTDP-4-dehydrorhamnose reductase family.</text>
</comment>
<dbReference type="NCBIfam" id="TIGR01214">
    <property type="entry name" value="rmlD"/>
    <property type="match status" value="1"/>
</dbReference>
<dbReference type="InterPro" id="IPR029903">
    <property type="entry name" value="RmlD-like-bd"/>
</dbReference>
<reference evidence="4 5" key="1">
    <citation type="journal article" date="2018" name="Sci. Rep.">
        <title>A novel species of the marine cyanobacterium Acaryochloris with a unique pigment content and lifestyle.</title>
        <authorList>
            <person name="Partensky F."/>
            <person name="Six C."/>
            <person name="Ratin M."/>
            <person name="Garczarek L."/>
            <person name="Vaulot D."/>
            <person name="Probert I."/>
            <person name="Calteau A."/>
            <person name="Gourvil P."/>
            <person name="Marie D."/>
            <person name="Grebert T."/>
            <person name="Bouchier C."/>
            <person name="Le Panse S."/>
            <person name="Gachenot M."/>
            <person name="Rodriguez F."/>
            <person name="Garrido J.L."/>
        </authorList>
    </citation>
    <scope>NUCLEOTIDE SEQUENCE [LARGE SCALE GENOMIC DNA]</scope>
    <source>
        <strain evidence="4 5">RCC1774</strain>
    </source>
</reference>
<protein>
    <recommendedName>
        <fullName evidence="2">dTDP-4-dehydrorhamnose reductase</fullName>
        <ecNumber evidence="2">1.1.1.133</ecNumber>
    </recommendedName>
</protein>
<comment type="caution">
    <text evidence="4">The sequence shown here is derived from an EMBL/GenBank/DDBJ whole genome shotgun (WGS) entry which is preliminary data.</text>
</comment>
<dbReference type="FunFam" id="3.40.50.720:FF:000159">
    <property type="entry name" value="dTDP-4-dehydrorhamnose reductase"/>
    <property type="match status" value="1"/>
</dbReference>
<dbReference type="GO" id="GO:0019305">
    <property type="term" value="P:dTDP-rhamnose biosynthetic process"/>
    <property type="evidence" value="ECO:0007669"/>
    <property type="project" value="UniProtKB-UniPathway"/>
</dbReference>
<keyword evidence="5" id="KW-1185">Reference proteome</keyword>
<dbReference type="GO" id="GO:0008831">
    <property type="term" value="F:dTDP-4-dehydrorhamnose reductase activity"/>
    <property type="evidence" value="ECO:0007669"/>
    <property type="project" value="UniProtKB-EC"/>
</dbReference>
<organism evidence="4 5">
    <name type="scientific">Acaryochloris thomasi RCC1774</name>
    <dbReference type="NCBI Taxonomy" id="1764569"/>
    <lineage>
        <taxon>Bacteria</taxon>
        <taxon>Bacillati</taxon>
        <taxon>Cyanobacteriota</taxon>
        <taxon>Cyanophyceae</taxon>
        <taxon>Acaryochloridales</taxon>
        <taxon>Acaryochloridaceae</taxon>
        <taxon>Acaryochloris</taxon>
        <taxon>Acaryochloris thomasi</taxon>
    </lineage>
</organism>
<dbReference type="Gene3D" id="3.90.25.10">
    <property type="entry name" value="UDP-galactose 4-epimerase, domain 1"/>
    <property type="match status" value="1"/>
</dbReference>
<dbReference type="PANTHER" id="PTHR10491">
    <property type="entry name" value="DTDP-4-DEHYDRORHAMNOSE REDUCTASE"/>
    <property type="match status" value="1"/>
</dbReference>
<dbReference type="InterPro" id="IPR036291">
    <property type="entry name" value="NAD(P)-bd_dom_sf"/>
</dbReference>
<dbReference type="PANTHER" id="PTHR10491:SF4">
    <property type="entry name" value="METHIONINE ADENOSYLTRANSFERASE 2 SUBUNIT BETA"/>
    <property type="match status" value="1"/>
</dbReference>
<sequence length="296" mass="32416">MGKILLIGAQGQVGQVLHQVLSPLAEVVAVGRSDLDLLESDKIRQVIAATRPEVVINAAAYTAVDKAEAEVEMAYAINGTAPKVIAEAVQELGATLIHLSTDYVFKGDNSVPYLEQDLPGPLGIYGKSKLAGELEVQQGCDRNIILRTAWVYGVYGKGNFVKTMLRLSNERPEVRVVADQVGTPTWAQHIAEAVAHLVQASENTSDDFYGVYHFTNSGVCSWYDFAIAIFEEAHQLALITQKPNVIPITTAEYPTTAQRPSYSVLNNSKIRPLLNDHPPHWRAALRKMLKNLKAQS</sequence>
<keyword evidence="2" id="KW-0521">NADP</keyword>
<dbReference type="CDD" id="cd05254">
    <property type="entry name" value="dTDP_HR_like_SDR_e"/>
    <property type="match status" value="1"/>
</dbReference>
<dbReference type="Proteomes" id="UP000248857">
    <property type="component" value="Unassembled WGS sequence"/>
</dbReference>
<dbReference type="AlphaFoldDB" id="A0A2W1JEM2"/>
<dbReference type="SUPFAM" id="SSF51735">
    <property type="entry name" value="NAD(P)-binding Rossmann-fold domains"/>
    <property type="match status" value="1"/>
</dbReference>
<dbReference type="InterPro" id="IPR005913">
    <property type="entry name" value="dTDP_dehydrorham_reduct"/>
</dbReference>
<gene>
    <name evidence="4" type="primary">rmlD_1</name>
    <name evidence="4" type="ORF">C1752_03806</name>
</gene>
<keyword evidence="2 4" id="KW-0560">Oxidoreductase</keyword>
<dbReference type="RefSeq" id="WP_110987207.1">
    <property type="nucleotide sequence ID" value="NZ_CAWNWM010000011.1"/>
</dbReference>
<comment type="pathway">
    <text evidence="2">Carbohydrate biosynthesis; dTDP-L-rhamnose biosynthesis.</text>
</comment>
<evidence type="ECO:0000259" key="3">
    <source>
        <dbReference type="Pfam" id="PF04321"/>
    </source>
</evidence>
<comment type="function">
    <text evidence="2">Catalyzes the reduction of dTDP-6-deoxy-L-lyxo-4-hexulose to yield dTDP-L-rhamnose.</text>
</comment>
<dbReference type="EC" id="1.1.1.133" evidence="2"/>
<dbReference type="Gene3D" id="3.40.50.720">
    <property type="entry name" value="NAD(P)-binding Rossmann-like Domain"/>
    <property type="match status" value="1"/>
</dbReference>
<dbReference type="EMBL" id="PQWO01000011">
    <property type="protein sequence ID" value="PZD72220.1"/>
    <property type="molecule type" value="Genomic_DNA"/>
</dbReference>
<proteinExistence type="inferred from homology"/>
<name>A0A2W1JEM2_9CYAN</name>
<dbReference type="OrthoDB" id="9803892at2"/>
<accession>A0A2W1JEM2</accession>
<feature type="domain" description="RmlD-like substrate binding" evidence="3">
    <location>
        <begin position="3"/>
        <end position="292"/>
    </location>
</feature>
<evidence type="ECO:0000256" key="1">
    <source>
        <dbReference type="ARBA" id="ARBA00010944"/>
    </source>
</evidence>
<evidence type="ECO:0000313" key="4">
    <source>
        <dbReference type="EMBL" id="PZD72220.1"/>
    </source>
</evidence>
<dbReference type="UniPathway" id="UPA00124"/>
<evidence type="ECO:0000313" key="5">
    <source>
        <dbReference type="Proteomes" id="UP000248857"/>
    </source>
</evidence>